<comment type="cofactor">
    <cofactor evidence="1">
        <name>Zn(2+)</name>
        <dbReference type="ChEBI" id="CHEBI:29105"/>
    </cofactor>
</comment>
<feature type="domain" description="Adenosine deaminase" evidence="5">
    <location>
        <begin position="6"/>
        <end position="141"/>
    </location>
</feature>
<keyword evidence="4" id="KW-0862">Zinc</keyword>
<dbReference type="GO" id="GO:0016814">
    <property type="term" value="F:hydrolase activity, acting on carbon-nitrogen (but not peptide) bonds, in cyclic amidines"/>
    <property type="evidence" value="ECO:0007669"/>
    <property type="project" value="UniProtKB-ARBA"/>
</dbReference>
<evidence type="ECO:0000259" key="5">
    <source>
        <dbReference type="Pfam" id="PF00962"/>
    </source>
</evidence>
<dbReference type="GO" id="GO:0046872">
    <property type="term" value="F:metal ion binding"/>
    <property type="evidence" value="ECO:0007669"/>
    <property type="project" value="UniProtKB-KW"/>
</dbReference>
<dbReference type="Gene3D" id="3.20.20.140">
    <property type="entry name" value="Metal-dependent hydrolases"/>
    <property type="match status" value="1"/>
</dbReference>
<dbReference type="InterPro" id="IPR006330">
    <property type="entry name" value="Ado/ade_deaminase"/>
</dbReference>
<dbReference type="InterPro" id="IPR032466">
    <property type="entry name" value="Metal_Hydrolase"/>
</dbReference>
<protein>
    <recommendedName>
        <fullName evidence="5">Adenosine deaminase domain-containing protein</fullName>
    </recommendedName>
</protein>
<evidence type="ECO:0000256" key="3">
    <source>
        <dbReference type="ARBA" id="ARBA00022801"/>
    </source>
</evidence>
<evidence type="ECO:0000313" key="6">
    <source>
        <dbReference type="EMBL" id="KAK3269803.1"/>
    </source>
</evidence>
<dbReference type="Proteomes" id="UP001190700">
    <property type="component" value="Unassembled WGS sequence"/>
</dbReference>
<dbReference type="SUPFAM" id="SSF51556">
    <property type="entry name" value="Metallo-dependent hydrolases"/>
    <property type="match status" value="1"/>
</dbReference>
<keyword evidence="7" id="KW-1185">Reference proteome</keyword>
<dbReference type="AlphaFoldDB" id="A0AAE0G1H6"/>
<name>A0AAE0G1H6_9CHLO</name>
<dbReference type="PANTHER" id="PTHR43114:SF6">
    <property type="entry name" value="ADENINE DEAMINASE"/>
    <property type="match status" value="1"/>
</dbReference>
<evidence type="ECO:0000256" key="1">
    <source>
        <dbReference type="ARBA" id="ARBA00001947"/>
    </source>
</evidence>
<dbReference type="PANTHER" id="PTHR43114">
    <property type="entry name" value="ADENINE DEAMINASE"/>
    <property type="match status" value="1"/>
</dbReference>
<accession>A0AAE0G1H6</accession>
<organism evidence="6 7">
    <name type="scientific">Cymbomonas tetramitiformis</name>
    <dbReference type="NCBI Taxonomy" id="36881"/>
    <lineage>
        <taxon>Eukaryota</taxon>
        <taxon>Viridiplantae</taxon>
        <taxon>Chlorophyta</taxon>
        <taxon>Pyramimonadophyceae</taxon>
        <taxon>Pyramimonadales</taxon>
        <taxon>Pyramimonadaceae</taxon>
        <taxon>Cymbomonas</taxon>
    </lineage>
</organism>
<evidence type="ECO:0000256" key="2">
    <source>
        <dbReference type="ARBA" id="ARBA00022723"/>
    </source>
</evidence>
<evidence type="ECO:0000256" key="4">
    <source>
        <dbReference type="ARBA" id="ARBA00022833"/>
    </source>
</evidence>
<dbReference type="Pfam" id="PF00962">
    <property type="entry name" value="A_deaminase"/>
    <property type="match status" value="1"/>
</dbReference>
<dbReference type="InterPro" id="IPR001365">
    <property type="entry name" value="A_deaminase_dom"/>
</dbReference>
<evidence type="ECO:0000313" key="7">
    <source>
        <dbReference type="Proteomes" id="UP001190700"/>
    </source>
</evidence>
<proteinExistence type="predicted"/>
<reference evidence="6 7" key="1">
    <citation type="journal article" date="2015" name="Genome Biol. Evol.">
        <title>Comparative Genomics of a Bacterivorous Green Alga Reveals Evolutionary Causalities and Consequences of Phago-Mixotrophic Mode of Nutrition.</title>
        <authorList>
            <person name="Burns J.A."/>
            <person name="Paasch A."/>
            <person name="Narechania A."/>
            <person name="Kim E."/>
        </authorList>
    </citation>
    <scope>NUCLEOTIDE SEQUENCE [LARGE SCALE GENOMIC DNA]</scope>
    <source>
        <strain evidence="6 7">PLY_AMNH</strain>
    </source>
</reference>
<gene>
    <name evidence="6" type="ORF">CYMTET_21765</name>
</gene>
<sequence>MRVITLAALCDKYSMAMPPVPNLDADKGERYVNFDQFKDLYLAAVGSLRQPEDMERVVREVVQDAANDGVRWLELHFYAGFEAYRRTLGPPEIVWTIVRRAAVKAGQEFGVKVGFIAAAERYLDPADAVETAQLAVRIMQHSRDKDGAELAPIVGFGLQLGTIANNSSAFFRISAVTASPMCVQ</sequence>
<comment type="caution">
    <text evidence="6">The sequence shown here is derived from an EMBL/GenBank/DDBJ whole genome shotgun (WGS) entry which is preliminary data.</text>
</comment>
<dbReference type="GO" id="GO:0019239">
    <property type="term" value="F:deaminase activity"/>
    <property type="evidence" value="ECO:0007669"/>
    <property type="project" value="InterPro"/>
</dbReference>
<keyword evidence="3" id="KW-0378">Hydrolase</keyword>
<dbReference type="EMBL" id="LGRX02010728">
    <property type="protein sequence ID" value="KAK3269803.1"/>
    <property type="molecule type" value="Genomic_DNA"/>
</dbReference>
<keyword evidence="2" id="KW-0479">Metal-binding</keyword>